<feature type="transmembrane region" description="Helical" evidence="6">
    <location>
        <begin position="200"/>
        <end position="220"/>
    </location>
</feature>
<keyword evidence="4 6" id="KW-1133">Transmembrane helix</keyword>
<dbReference type="SUPFAM" id="SSF103473">
    <property type="entry name" value="MFS general substrate transporter"/>
    <property type="match status" value="1"/>
</dbReference>
<feature type="transmembrane region" description="Helical" evidence="6">
    <location>
        <begin position="444"/>
        <end position="467"/>
    </location>
</feature>
<dbReference type="AlphaFoldDB" id="A0A6J1WL23"/>
<dbReference type="Gene3D" id="1.20.1250.20">
    <property type="entry name" value="MFS general substrate transporter like domains"/>
    <property type="match status" value="1"/>
</dbReference>
<name>A0A6J1WL23_GALME</name>
<dbReference type="InterPro" id="IPR020846">
    <property type="entry name" value="MFS_dom"/>
</dbReference>
<dbReference type="Proteomes" id="UP001652740">
    <property type="component" value="Unplaced"/>
</dbReference>
<dbReference type="InterPro" id="IPR011701">
    <property type="entry name" value="MFS"/>
</dbReference>
<evidence type="ECO:0000256" key="2">
    <source>
        <dbReference type="ARBA" id="ARBA00022448"/>
    </source>
</evidence>
<organism evidence="8 9">
    <name type="scientific">Galleria mellonella</name>
    <name type="common">Greater wax moth</name>
    <dbReference type="NCBI Taxonomy" id="7137"/>
    <lineage>
        <taxon>Eukaryota</taxon>
        <taxon>Metazoa</taxon>
        <taxon>Ecdysozoa</taxon>
        <taxon>Arthropoda</taxon>
        <taxon>Hexapoda</taxon>
        <taxon>Insecta</taxon>
        <taxon>Pterygota</taxon>
        <taxon>Neoptera</taxon>
        <taxon>Endopterygota</taxon>
        <taxon>Lepidoptera</taxon>
        <taxon>Glossata</taxon>
        <taxon>Ditrysia</taxon>
        <taxon>Pyraloidea</taxon>
        <taxon>Pyralidae</taxon>
        <taxon>Galleriinae</taxon>
        <taxon>Galleria</taxon>
    </lineage>
</organism>
<accession>A0A6J1WL23</accession>
<feature type="transmembrane region" description="Helical" evidence="6">
    <location>
        <begin position="133"/>
        <end position="155"/>
    </location>
</feature>
<evidence type="ECO:0000256" key="6">
    <source>
        <dbReference type="SAM" id="Phobius"/>
    </source>
</evidence>
<feature type="transmembrane region" description="Helical" evidence="6">
    <location>
        <begin position="356"/>
        <end position="379"/>
    </location>
</feature>
<dbReference type="InParanoid" id="A0A6J1WL23"/>
<evidence type="ECO:0000256" key="5">
    <source>
        <dbReference type="ARBA" id="ARBA00023136"/>
    </source>
</evidence>
<gene>
    <name evidence="9" type="primary">LOC113512382</name>
</gene>
<evidence type="ECO:0000256" key="1">
    <source>
        <dbReference type="ARBA" id="ARBA00004141"/>
    </source>
</evidence>
<feature type="transmembrane region" description="Helical" evidence="6">
    <location>
        <begin position="37"/>
        <end position="58"/>
    </location>
</feature>
<feature type="transmembrane region" description="Helical" evidence="6">
    <location>
        <begin position="167"/>
        <end position="188"/>
    </location>
</feature>
<dbReference type="GeneID" id="113512382"/>
<reference evidence="9" key="1">
    <citation type="submission" date="2025-08" db="UniProtKB">
        <authorList>
            <consortium name="RefSeq"/>
        </authorList>
    </citation>
    <scope>IDENTIFICATION</scope>
    <source>
        <tissue evidence="9">Whole larvae</tissue>
    </source>
</reference>
<keyword evidence="5 6" id="KW-0472">Membrane</keyword>
<comment type="subcellular location">
    <subcellularLocation>
        <location evidence="1">Membrane</location>
        <topology evidence="1">Multi-pass membrane protein</topology>
    </subcellularLocation>
</comment>
<dbReference type="GO" id="GO:0022857">
    <property type="term" value="F:transmembrane transporter activity"/>
    <property type="evidence" value="ECO:0007669"/>
    <property type="project" value="InterPro"/>
</dbReference>
<evidence type="ECO:0000313" key="9">
    <source>
        <dbReference type="RefSeq" id="XP_026752054.2"/>
    </source>
</evidence>
<feature type="transmembrane region" description="Helical" evidence="6">
    <location>
        <begin position="103"/>
        <end position="121"/>
    </location>
</feature>
<feature type="transmembrane region" description="Helical" evidence="6">
    <location>
        <begin position="78"/>
        <end position="96"/>
    </location>
</feature>
<proteinExistence type="predicted"/>
<keyword evidence="2" id="KW-0813">Transport</keyword>
<dbReference type="PROSITE" id="PS50850">
    <property type="entry name" value="MFS"/>
    <property type="match status" value="1"/>
</dbReference>
<feature type="transmembrane region" description="Helical" evidence="6">
    <location>
        <begin position="386"/>
        <end position="405"/>
    </location>
</feature>
<dbReference type="PANTHER" id="PTHR23511:SF35">
    <property type="entry name" value="MAJOR FACILITATOR SUPERFAMILY (MFS) PROFILE DOMAIN-CONTAINING PROTEIN"/>
    <property type="match status" value="1"/>
</dbReference>
<keyword evidence="8" id="KW-1185">Reference proteome</keyword>
<feature type="domain" description="Major facilitator superfamily (MFS) profile" evidence="7">
    <location>
        <begin position="35"/>
        <end position="497"/>
    </location>
</feature>
<feature type="transmembrane region" description="Helical" evidence="6">
    <location>
        <begin position="292"/>
        <end position="314"/>
    </location>
</feature>
<dbReference type="InterPro" id="IPR036259">
    <property type="entry name" value="MFS_trans_sf"/>
</dbReference>
<feature type="transmembrane region" description="Helical" evidence="6">
    <location>
        <begin position="411"/>
        <end position="432"/>
    </location>
</feature>
<dbReference type="GO" id="GO:0016020">
    <property type="term" value="C:membrane"/>
    <property type="evidence" value="ECO:0007669"/>
    <property type="project" value="UniProtKB-SubCell"/>
</dbReference>
<evidence type="ECO:0000256" key="3">
    <source>
        <dbReference type="ARBA" id="ARBA00022692"/>
    </source>
</evidence>
<dbReference type="RefSeq" id="XP_026752054.2">
    <property type="nucleotide sequence ID" value="XM_026896253.3"/>
</dbReference>
<keyword evidence="3 6" id="KW-0812">Transmembrane</keyword>
<dbReference type="KEGG" id="gmw:113512382"/>
<protein>
    <submittedName>
        <fullName evidence="9">Synaptic vesicle glycoprotein 2B-like</fullName>
    </submittedName>
</protein>
<dbReference type="PANTHER" id="PTHR23511">
    <property type="entry name" value="SYNAPTIC VESICLE GLYCOPROTEIN 2"/>
    <property type="match status" value="1"/>
</dbReference>
<evidence type="ECO:0000259" key="7">
    <source>
        <dbReference type="PROSITE" id="PS50850"/>
    </source>
</evidence>
<evidence type="ECO:0000313" key="8">
    <source>
        <dbReference type="Proteomes" id="UP001652740"/>
    </source>
</evidence>
<sequence>MEKVNTLSQNVDVNDKHAADLDQALSVAGFGWYNVKYCLTLALFLISAIIEPVGYSYLLPAAKCDLNMSDSQRGIISSIPYLGVVLTSFPWGYLVDTRGRKKMIIYSSLGVGGFSVLSAFMPEMISFTICKTLSAICLACPAAVPYTFIGEIIPLKYRDVTLSVTNALQIMGSGLVPLLAWGILPLDFRVDFGAYEFRSWRLLCIAYACFFFLSTFLLSFGPESPKYLVSQGKHDEALKVLQIMYAENKGKSPDTYPVKRLNMPTVNKEKTSFLNSLKVQTLPLLKPPYFKWLVLNGFLLFGIMASLNGLYMWVPDVLNRVFSGSGGNQLTACGVIAQRVEAATDDTVCDDTIEPITFIINSISSTSCALIAVFVSVLVKFIGKKTLLIAVYFIIGTFCILINFVTEQFVFATLLSSLTLTGLGLGPVNAFTVQIFPTHLRGMAVSLTMMLGRSGSVIGTNVAGLMINAACEATFYSFGGLLILCGLLAFILPRAQPPAISKKTYSVRL</sequence>
<evidence type="ECO:0000256" key="4">
    <source>
        <dbReference type="ARBA" id="ARBA00022989"/>
    </source>
</evidence>
<dbReference type="Pfam" id="PF07690">
    <property type="entry name" value="MFS_1"/>
    <property type="match status" value="2"/>
</dbReference>
<feature type="transmembrane region" description="Helical" evidence="6">
    <location>
        <begin position="473"/>
        <end position="493"/>
    </location>
</feature>